<dbReference type="Pfam" id="PF08577">
    <property type="entry name" value="PI31_Prot_C"/>
    <property type="match status" value="1"/>
</dbReference>
<evidence type="ECO:0000259" key="3">
    <source>
        <dbReference type="Pfam" id="PF08577"/>
    </source>
</evidence>
<reference evidence="5" key="1">
    <citation type="submission" date="2016-03" db="EMBL/GenBank/DDBJ databases">
        <authorList>
            <person name="Devillers Hugo."/>
        </authorList>
    </citation>
    <scope>NUCLEOTIDE SEQUENCE [LARGE SCALE GENOMIC DNA]</scope>
</reference>
<comment type="similarity">
    <text evidence="1">Belongs to the proteasome inhibitor PI31 family.</text>
</comment>
<protein>
    <submittedName>
        <fullName evidence="4">LAME_0H15500g1_1</fullName>
    </submittedName>
</protein>
<dbReference type="InterPro" id="IPR013886">
    <property type="entry name" value="PI31_Prot_C"/>
</dbReference>
<gene>
    <name evidence="4" type="ORF">LAME_0H15500G</name>
</gene>
<dbReference type="AlphaFoldDB" id="A0A1G4KHT9"/>
<keyword evidence="5" id="KW-1185">Reference proteome</keyword>
<feature type="region of interest" description="Disordered" evidence="2">
    <location>
        <begin position="140"/>
        <end position="163"/>
    </location>
</feature>
<feature type="region of interest" description="Disordered" evidence="2">
    <location>
        <begin position="176"/>
        <end position="199"/>
    </location>
</feature>
<sequence length="315" mass="34779">MGQNSETDHINNKLELIAHFFLIYLGHCKLLADNANVKFKEISRKNIEFKVSINGAVACQRLQCKCCDVLEVVLMDMSGSQKCMVSVCSDEQPIRQEIFIYDRDLISNNEEVPFPLEKYRIGEFYSPKVDASLDAKFRLRSRTSSGKNQTGESEQSNMSSSGYAAVHQRLEKLKFGNPPLSASHRSAHRRNSISDMPRFDDEYEVNQSSGIPVTGEFGVPGLASGYGDRDLYPGGQKYPNLQDPASQFPSTQGRLRGQGGMIFDPSKSNPDDSWSDPLRGDPSSTGGPKPPFPGARFDDPFGRQNYQGGGGGGFI</sequence>
<accession>A0A1G4KHT9</accession>
<evidence type="ECO:0000256" key="1">
    <source>
        <dbReference type="ARBA" id="ARBA00006405"/>
    </source>
</evidence>
<dbReference type="EMBL" id="LT598480">
    <property type="protein sequence ID" value="SCV04068.1"/>
    <property type="molecule type" value="Genomic_DNA"/>
</dbReference>
<name>A0A1G4KHT9_9SACH</name>
<dbReference type="Proteomes" id="UP000191144">
    <property type="component" value="Chromosome H"/>
</dbReference>
<evidence type="ECO:0000313" key="4">
    <source>
        <dbReference type="EMBL" id="SCV04068.1"/>
    </source>
</evidence>
<organism evidence="4 5">
    <name type="scientific">Lachancea meyersii CBS 8951</name>
    <dbReference type="NCBI Taxonomy" id="1266667"/>
    <lineage>
        <taxon>Eukaryota</taxon>
        <taxon>Fungi</taxon>
        <taxon>Dikarya</taxon>
        <taxon>Ascomycota</taxon>
        <taxon>Saccharomycotina</taxon>
        <taxon>Saccharomycetes</taxon>
        <taxon>Saccharomycetales</taxon>
        <taxon>Saccharomycetaceae</taxon>
        <taxon>Lachancea</taxon>
    </lineage>
</organism>
<feature type="compositionally biased region" description="Polar residues" evidence="2">
    <location>
        <begin position="243"/>
        <end position="253"/>
    </location>
</feature>
<dbReference type="OrthoDB" id="68090at2759"/>
<proteinExistence type="inferred from homology"/>
<feature type="domain" description="PI31 proteasome regulator C-terminal" evidence="3">
    <location>
        <begin position="226"/>
        <end position="303"/>
    </location>
</feature>
<evidence type="ECO:0000313" key="5">
    <source>
        <dbReference type="Proteomes" id="UP000191144"/>
    </source>
</evidence>
<feature type="region of interest" description="Disordered" evidence="2">
    <location>
        <begin position="227"/>
        <end position="315"/>
    </location>
</feature>
<feature type="compositionally biased region" description="Polar residues" evidence="2">
    <location>
        <begin position="142"/>
        <end position="162"/>
    </location>
</feature>
<evidence type="ECO:0000256" key="2">
    <source>
        <dbReference type="SAM" id="MobiDB-lite"/>
    </source>
</evidence>